<keyword evidence="11" id="KW-1185">Reference proteome</keyword>
<comment type="subcellular location">
    <subcellularLocation>
        <location evidence="1">Nucleus</location>
    </subcellularLocation>
</comment>
<dbReference type="Gene3D" id="4.10.280.10">
    <property type="entry name" value="Helix-loop-helix DNA-binding domain"/>
    <property type="match status" value="1"/>
</dbReference>
<feature type="region of interest" description="Disordered" evidence="8">
    <location>
        <begin position="164"/>
        <end position="196"/>
    </location>
</feature>
<evidence type="ECO:0000313" key="10">
    <source>
        <dbReference type="EMBL" id="CAL4169275.1"/>
    </source>
</evidence>
<sequence length="254" mass="28043">MASLDGRFVFPGWTTESASFSDLILDHFIGGEFDATVEGDLQATDGGYLDAFSDSSSSHSSGGSGSPCGADTGYSTSPSEQQCSSPPVYTDLHNPNAYSPDIYREVNVTYYNHENVNNVQNQLNCISPVETNAYTPVNYNNFWPAGTVKIETSTETLIHSRGALDSKAMSRARRRQTRPVGVETKKKRRQQANARERRRMNGLNDAFDKLREVVPALGSDRQLSKFETLQMAQTYIMALSELLDRDDESSPNSS</sequence>
<feature type="compositionally biased region" description="Polar residues" evidence="8">
    <location>
        <begin position="73"/>
        <end position="87"/>
    </location>
</feature>
<dbReference type="SMART" id="SM00353">
    <property type="entry name" value="HLH"/>
    <property type="match status" value="1"/>
</dbReference>
<dbReference type="GO" id="GO:0016360">
    <property type="term" value="P:sensory organ precursor cell fate determination"/>
    <property type="evidence" value="ECO:0007669"/>
    <property type="project" value="UniProtKB-ARBA"/>
</dbReference>
<evidence type="ECO:0000256" key="2">
    <source>
        <dbReference type="ARBA" id="ARBA00022473"/>
    </source>
</evidence>
<evidence type="ECO:0000256" key="1">
    <source>
        <dbReference type="ARBA" id="ARBA00004123"/>
    </source>
</evidence>
<organism evidence="10 11">
    <name type="scientific">Meganyctiphanes norvegica</name>
    <name type="common">Northern krill</name>
    <name type="synonym">Thysanopoda norvegica</name>
    <dbReference type="NCBI Taxonomy" id="48144"/>
    <lineage>
        <taxon>Eukaryota</taxon>
        <taxon>Metazoa</taxon>
        <taxon>Ecdysozoa</taxon>
        <taxon>Arthropoda</taxon>
        <taxon>Crustacea</taxon>
        <taxon>Multicrustacea</taxon>
        <taxon>Malacostraca</taxon>
        <taxon>Eumalacostraca</taxon>
        <taxon>Eucarida</taxon>
        <taxon>Euphausiacea</taxon>
        <taxon>Euphausiidae</taxon>
        <taxon>Meganyctiphanes</taxon>
    </lineage>
</organism>
<feature type="region of interest" description="Disordered" evidence="8">
    <location>
        <begin position="53"/>
        <end position="96"/>
    </location>
</feature>
<evidence type="ECO:0000259" key="9">
    <source>
        <dbReference type="PROSITE" id="PS50888"/>
    </source>
</evidence>
<dbReference type="AlphaFoldDB" id="A0AAV2S8Z6"/>
<dbReference type="EMBL" id="CAXKWB010049861">
    <property type="protein sequence ID" value="CAL4169275.1"/>
    <property type="molecule type" value="Genomic_DNA"/>
</dbReference>
<evidence type="ECO:0000256" key="5">
    <source>
        <dbReference type="ARBA" id="ARBA00023015"/>
    </source>
</evidence>
<dbReference type="GO" id="GO:0070888">
    <property type="term" value="F:E-box binding"/>
    <property type="evidence" value="ECO:0007669"/>
    <property type="project" value="TreeGrafter"/>
</dbReference>
<reference evidence="10 11" key="1">
    <citation type="submission" date="2024-05" db="EMBL/GenBank/DDBJ databases">
        <authorList>
            <person name="Wallberg A."/>
        </authorList>
    </citation>
    <scope>NUCLEOTIDE SEQUENCE [LARGE SCALE GENOMIC DNA]</scope>
</reference>
<evidence type="ECO:0000256" key="8">
    <source>
        <dbReference type="SAM" id="MobiDB-lite"/>
    </source>
</evidence>
<protein>
    <recommendedName>
        <fullName evidence="9">BHLH domain-containing protein</fullName>
    </recommendedName>
</protein>
<gene>
    <name evidence="10" type="ORF">MNOR_LOCUS33802</name>
</gene>
<dbReference type="GO" id="GO:0005634">
    <property type="term" value="C:nucleus"/>
    <property type="evidence" value="ECO:0007669"/>
    <property type="project" value="UniProtKB-SubCell"/>
</dbReference>
<evidence type="ECO:0000313" key="11">
    <source>
        <dbReference type="Proteomes" id="UP001497623"/>
    </source>
</evidence>
<dbReference type="Pfam" id="PF00010">
    <property type="entry name" value="HLH"/>
    <property type="match status" value="1"/>
</dbReference>
<dbReference type="PANTHER" id="PTHR19290">
    <property type="entry name" value="BASIC HELIX-LOOP-HELIX PROTEIN NEUROGENIN-RELATED"/>
    <property type="match status" value="1"/>
</dbReference>
<dbReference type="InterPro" id="IPR036638">
    <property type="entry name" value="HLH_DNA-bd_sf"/>
</dbReference>
<accession>A0AAV2S8Z6</accession>
<keyword evidence="7" id="KW-0539">Nucleus</keyword>
<dbReference type="PROSITE" id="PS50888">
    <property type="entry name" value="BHLH"/>
    <property type="match status" value="1"/>
</dbReference>
<keyword evidence="5" id="KW-0805">Transcription regulation</keyword>
<comment type="caution">
    <text evidence="10">The sequence shown here is derived from an EMBL/GenBank/DDBJ whole genome shotgun (WGS) entry which is preliminary data.</text>
</comment>
<dbReference type="PANTHER" id="PTHR19290:SF162">
    <property type="entry name" value="TRANSCRIPTION FACTOR ATOH7"/>
    <property type="match status" value="1"/>
</dbReference>
<dbReference type="Proteomes" id="UP001497623">
    <property type="component" value="Unassembled WGS sequence"/>
</dbReference>
<proteinExistence type="predicted"/>
<dbReference type="GO" id="GO:0061564">
    <property type="term" value="P:axon development"/>
    <property type="evidence" value="ECO:0007669"/>
    <property type="project" value="TreeGrafter"/>
</dbReference>
<name>A0AAV2S8Z6_MEGNR</name>
<dbReference type="GO" id="GO:0046982">
    <property type="term" value="F:protein heterodimerization activity"/>
    <property type="evidence" value="ECO:0007669"/>
    <property type="project" value="UniProtKB-ARBA"/>
</dbReference>
<dbReference type="CDD" id="cd11430">
    <property type="entry name" value="bHLH_TS_ATOH1_like"/>
    <property type="match status" value="1"/>
</dbReference>
<evidence type="ECO:0000256" key="6">
    <source>
        <dbReference type="ARBA" id="ARBA00023163"/>
    </source>
</evidence>
<evidence type="ECO:0000256" key="3">
    <source>
        <dbReference type="ARBA" id="ARBA00022782"/>
    </source>
</evidence>
<keyword evidence="3" id="KW-0221">Differentiation</keyword>
<dbReference type="SUPFAM" id="SSF47459">
    <property type="entry name" value="HLH, helix-loop-helix DNA-binding domain"/>
    <property type="match status" value="1"/>
</dbReference>
<dbReference type="GO" id="GO:0045944">
    <property type="term" value="P:positive regulation of transcription by RNA polymerase II"/>
    <property type="evidence" value="ECO:0007669"/>
    <property type="project" value="TreeGrafter"/>
</dbReference>
<evidence type="ECO:0000256" key="7">
    <source>
        <dbReference type="ARBA" id="ARBA00023242"/>
    </source>
</evidence>
<feature type="compositionally biased region" description="Basic residues" evidence="8">
    <location>
        <begin position="185"/>
        <end position="196"/>
    </location>
</feature>
<keyword evidence="6" id="KW-0804">Transcription</keyword>
<dbReference type="GO" id="GO:0000981">
    <property type="term" value="F:DNA-binding transcription factor activity, RNA polymerase II-specific"/>
    <property type="evidence" value="ECO:0007669"/>
    <property type="project" value="TreeGrafter"/>
</dbReference>
<feature type="domain" description="BHLH" evidence="9">
    <location>
        <begin position="187"/>
        <end position="239"/>
    </location>
</feature>
<keyword evidence="2" id="KW-0217">Developmental protein</keyword>
<keyword evidence="4" id="KW-0524">Neurogenesis</keyword>
<dbReference type="FunFam" id="4.10.280.10:FF:000025">
    <property type="entry name" value="protein atonal homolog 7"/>
    <property type="match status" value="1"/>
</dbReference>
<evidence type="ECO:0000256" key="4">
    <source>
        <dbReference type="ARBA" id="ARBA00022902"/>
    </source>
</evidence>
<dbReference type="InterPro" id="IPR050359">
    <property type="entry name" value="bHLH_transcription_factors"/>
</dbReference>
<dbReference type="InterPro" id="IPR011598">
    <property type="entry name" value="bHLH_dom"/>
</dbReference>